<evidence type="ECO:0000256" key="1">
    <source>
        <dbReference type="SAM" id="MobiDB-lite"/>
    </source>
</evidence>
<comment type="caution">
    <text evidence="2">The sequence shown here is derived from an EMBL/GenBank/DDBJ whole genome shotgun (WGS) entry which is preliminary data.</text>
</comment>
<dbReference type="Proteomes" id="UP000703269">
    <property type="component" value="Unassembled WGS sequence"/>
</dbReference>
<dbReference type="AlphaFoldDB" id="A0A9P3GIJ3"/>
<gene>
    <name evidence="2" type="ORF">PsYK624_104020</name>
</gene>
<accession>A0A9P3GIJ3</accession>
<reference evidence="2 3" key="1">
    <citation type="submission" date="2021-08" db="EMBL/GenBank/DDBJ databases">
        <title>Draft Genome Sequence of Phanerochaete sordida strain YK-624.</title>
        <authorList>
            <person name="Mori T."/>
            <person name="Dohra H."/>
            <person name="Suzuki T."/>
            <person name="Kawagishi H."/>
            <person name="Hirai H."/>
        </authorList>
    </citation>
    <scope>NUCLEOTIDE SEQUENCE [LARGE SCALE GENOMIC DNA]</scope>
    <source>
        <strain evidence="2 3">YK-624</strain>
    </source>
</reference>
<evidence type="ECO:0000313" key="3">
    <source>
        <dbReference type="Proteomes" id="UP000703269"/>
    </source>
</evidence>
<protein>
    <submittedName>
        <fullName evidence="2">Uncharacterized protein</fullName>
    </submittedName>
</protein>
<sequence>MGHYLRLPMCARLLHLILFRERPVKISVLCDFLDMLSSSLVIAVRAHATINFHGTVLPRVWLQSTPGLFAESGDYVDGELIIYYIDLVAILLNRLHTGRYIKCLLLDQPRYLTKSIHIARLCQNLAIVGFNLPAPMITARICSVLQSLGATRDAVEPHRLYQRLVFARDWRDVADTVRSNSFGLAVGDLVQLVDHSRLSDTLVPSGNFQRVQYEQPADIPALLFSTLDLQPATAEQDGADSARSTSDAISGIDRPAQHNHNGANVQFSYTPQEQAVLRNAITICISRRRLRSGPPAKVDVLGPLRARHFATFLAQAQVMQWSGPLRSFYRKLYLGPLPHILIALQSAERALHGKKGSVTARLKDVPHLELEGIRAEVQQIDELSRTAVDLQEKLGPRSHVHREADVDGLRELVKSAETFLSIIPADMDPFWEEDLSIGIKGILVRKQSIPPPRRRKPDLQLESDELCN</sequence>
<proteinExistence type="predicted"/>
<feature type="region of interest" description="Disordered" evidence="1">
    <location>
        <begin position="234"/>
        <end position="263"/>
    </location>
</feature>
<name>A0A9P3GIJ3_9APHY</name>
<organism evidence="2 3">
    <name type="scientific">Phanerochaete sordida</name>
    <dbReference type="NCBI Taxonomy" id="48140"/>
    <lineage>
        <taxon>Eukaryota</taxon>
        <taxon>Fungi</taxon>
        <taxon>Dikarya</taxon>
        <taxon>Basidiomycota</taxon>
        <taxon>Agaricomycotina</taxon>
        <taxon>Agaricomycetes</taxon>
        <taxon>Polyporales</taxon>
        <taxon>Phanerochaetaceae</taxon>
        <taxon>Phanerochaete</taxon>
    </lineage>
</organism>
<evidence type="ECO:0000313" key="2">
    <source>
        <dbReference type="EMBL" id="GJE94234.1"/>
    </source>
</evidence>
<dbReference type="EMBL" id="BPQB01000038">
    <property type="protein sequence ID" value="GJE94234.1"/>
    <property type="molecule type" value="Genomic_DNA"/>
</dbReference>
<keyword evidence="3" id="KW-1185">Reference proteome</keyword>
<dbReference type="OrthoDB" id="3156807at2759"/>